<dbReference type="EMBL" id="CAMPGE010000392">
    <property type="protein sequence ID" value="CAI2359138.1"/>
    <property type="molecule type" value="Genomic_DNA"/>
</dbReference>
<evidence type="ECO:0000256" key="1">
    <source>
        <dbReference type="SAM" id="Coils"/>
    </source>
</evidence>
<feature type="region of interest" description="Disordered" evidence="2">
    <location>
        <begin position="669"/>
        <end position="706"/>
    </location>
</feature>
<keyword evidence="1" id="KW-0175">Coiled coil</keyword>
<keyword evidence="4" id="KW-1185">Reference proteome</keyword>
<feature type="coiled-coil region" evidence="1">
    <location>
        <begin position="132"/>
        <end position="176"/>
    </location>
</feature>
<feature type="compositionally biased region" description="Basic and acidic residues" evidence="2">
    <location>
        <begin position="669"/>
        <end position="685"/>
    </location>
</feature>
<evidence type="ECO:0000313" key="3">
    <source>
        <dbReference type="EMBL" id="CAI2359138.1"/>
    </source>
</evidence>
<feature type="region of interest" description="Disordered" evidence="2">
    <location>
        <begin position="239"/>
        <end position="290"/>
    </location>
</feature>
<feature type="region of interest" description="Disordered" evidence="2">
    <location>
        <begin position="536"/>
        <end position="559"/>
    </location>
</feature>
<evidence type="ECO:0000256" key="2">
    <source>
        <dbReference type="SAM" id="MobiDB-lite"/>
    </source>
</evidence>
<protein>
    <submittedName>
        <fullName evidence="3">Uncharacterized protein</fullName>
    </submittedName>
</protein>
<feature type="compositionally biased region" description="Basic and acidic residues" evidence="2">
    <location>
        <begin position="244"/>
        <end position="258"/>
    </location>
</feature>
<dbReference type="Proteomes" id="UP001295684">
    <property type="component" value="Unassembled WGS sequence"/>
</dbReference>
<feature type="region of interest" description="Disordered" evidence="2">
    <location>
        <begin position="461"/>
        <end position="494"/>
    </location>
</feature>
<organism evidence="3 4">
    <name type="scientific">Euplotes crassus</name>
    <dbReference type="NCBI Taxonomy" id="5936"/>
    <lineage>
        <taxon>Eukaryota</taxon>
        <taxon>Sar</taxon>
        <taxon>Alveolata</taxon>
        <taxon>Ciliophora</taxon>
        <taxon>Intramacronucleata</taxon>
        <taxon>Spirotrichea</taxon>
        <taxon>Hypotrichia</taxon>
        <taxon>Euplotida</taxon>
        <taxon>Euplotidae</taxon>
        <taxon>Moneuplotes</taxon>
    </lineage>
</organism>
<feature type="compositionally biased region" description="Polar residues" evidence="2">
    <location>
        <begin position="536"/>
        <end position="545"/>
    </location>
</feature>
<evidence type="ECO:0000313" key="4">
    <source>
        <dbReference type="Proteomes" id="UP001295684"/>
    </source>
</evidence>
<gene>
    <name evidence="3" type="ORF">ECRASSUSDP1_LOCUS423</name>
</gene>
<proteinExistence type="predicted"/>
<dbReference type="AlphaFoldDB" id="A0AAD1U4I3"/>
<name>A0AAD1U4I3_EUPCR</name>
<feature type="compositionally biased region" description="Acidic residues" evidence="2">
    <location>
        <begin position="697"/>
        <end position="706"/>
    </location>
</feature>
<comment type="caution">
    <text evidence="3">The sequence shown here is derived from an EMBL/GenBank/DDBJ whole genome shotgun (WGS) entry which is preliminary data.</text>
</comment>
<accession>A0AAD1U4I3</accession>
<sequence length="706" mass="81327">MAGVLNHHSLTTNIQLKVAKPKTLTQHLQVQQQLSNAEKEQWQATETRKAIEVMHKYSSQKQEGGKHTNQYIRTTLSDRCRYYNCVIGTTKDSHTSEDSTCEFKEKGIKDQEAKEKEFKLFIDKFKKKCDDLRTLDEALEIQQRVIDTLKHEGNPVETKIKEVEQLQQTALEMREKNDAPEAYIRTFLDNLERGAFGGYNLAPSTQKTRFPKNFKSTSREEYLETHSFIQDIFEQYSGDFSPTKTEDKVSDETEELKINPKSPDNHNPNSPTEADKNINEDEKLESEISQKEQQIIEIKAKIIELQKMNEEMANENFAQELSQSYESSIEELLTKNALFSTKIQTLYQKVRKSREKIDNVLKDLYSYQKEFERIILVKKCKPAKMNIANKILQIRLECYKHYLLHLQSGIDELERQIRKLKHQEKLIKSKASLNASQKHNTHADQLKKKIEMLESLIAADSKKKASSKKSKSQAKTGKQSLAKNLKTAKSELKEREDQLKLLSDMLRSSTHQNSMKDQEIERLKKRLRMLSKNAKSTFKAGNQNTSREKNRTGNAFLPGSLRGSVRAEVSFPMSTKAGRGSMQFKDNLPSIKGARDYSNDSLNDYDFDNQKSQASLVISQKRGAKIVNESRQKVKALKETSRMYPETRVTSILPVDGNNDMINLQIKEEDPALEEGTMKFPHELQGDIENSALQGDPEYEEDFQEE</sequence>
<feature type="compositionally biased region" description="Basic and acidic residues" evidence="2">
    <location>
        <begin position="273"/>
        <end position="290"/>
    </location>
</feature>
<reference evidence="3" key="1">
    <citation type="submission" date="2023-07" db="EMBL/GenBank/DDBJ databases">
        <authorList>
            <consortium name="AG Swart"/>
            <person name="Singh M."/>
            <person name="Singh A."/>
            <person name="Seah K."/>
            <person name="Emmerich C."/>
        </authorList>
    </citation>
    <scope>NUCLEOTIDE SEQUENCE</scope>
    <source>
        <strain evidence="3">DP1</strain>
    </source>
</reference>